<sequence>MISVSSVQTLYVDKLPSVRVLVLMKDRSQTGRKFRATVFRCFMAVQRKADSSHVEYFLTLSFSQEISIIHLRLHKNDPQVIAFTVDFTHAIKASAIKCELTDSAAVQRT</sequence>
<keyword evidence="2" id="KW-1185">Reference proteome</keyword>
<comment type="caution">
    <text evidence="1">The sequence shown here is derived from an EMBL/GenBank/DDBJ whole genome shotgun (WGS) entry which is preliminary data.</text>
</comment>
<evidence type="ECO:0000313" key="1">
    <source>
        <dbReference type="EMBL" id="GIY92635.1"/>
    </source>
</evidence>
<evidence type="ECO:0000313" key="2">
    <source>
        <dbReference type="Proteomes" id="UP001054945"/>
    </source>
</evidence>
<reference evidence="1 2" key="1">
    <citation type="submission" date="2021-06" db="EMBL/GenBank/DDBJ databases">
        <title>Caerostris extrusa draft genome.</title>
        <authorList>
            <person name="Kono N."/>
            <person name="Arakawa K."/>
        </authorList>
    </citation>
    <scope>NUCLEOTIDE SEQUENCE [LARGE SCALE GENOMIC DNA]</scope>
</reference>
<dbReference type="Proteomes" id="UP001054945">
    <property type="component" value="Unassembled WGS sequence"/>
</dbReference>
<dbReference type="EMBL" id="BPLR01000173">
    <property type="protein sequence ID" value="GIY92635.1"/>
    <property type="molecule type" value="Genomic_DNA"/>
</dbReference>
<name>A0AAV4XC05_CAEEX</name>
<proteinExistence type="predicted"/>
<protein>
    <submittedName>
        <fullName evidence="1">Uncharacterized protein</fullName>
    </submittedName>
</protein>
<dbReference type="AlphaFoldDB" id="A0AAV4XC05"/>
<accession>A0AAV4XC05</accession>
<gene>
    <name evidence="1" type="ORF">CEXT_276681</name>
</gene>
<organism evidence="1 2">
    <name type="scientific">Caerostris extrusa</name>
    <name type="common">Bark spider</name>
    <name type="synonym">Caerostris bankana</name>
    <dbReference type="NCBI Taxonomy" id="172846"/>
    <lineage>
        <taxon>Eukaryota</taxon>
        <taxon>Metazoa</taxon>
        <taxon>Ecdysozoa</taxon>
        <taxon>Arthropoda</taxon>
        <taxon>Chelicerata</taxon>
        <taxon>Arachnida</taxon>
        <taxon>Araneae</taxon>
        <taxon>Araneomorphae</taxon>
        <taxon>Entelegynae</taxon>
        <taxon>Araneoidea</taxon>
        <taxon>Araneidae</taxon>
        <taxon>Caerostris</taxon>
    </lineage>
</organism>